<keyword evidence="5" id="KW-0964">Secreted</keyword>
<comment type="caution">
    <text evidence="13">The sequence shown here is derived from an EMBL/GenBank/DDBJ whole genome shotgun (WGS) entry which is preliminary data.</text>
</comment>
<protein>
    <recommendedName>
        <fullName evidence="4">chitinase</fullName>
        <ecNumber evidence="4">3.2.1.14</ecNumber>
    </recommendedName>
</protein>
<dbReference type="Gene3D" id="3.10.50.10">
    <property type="match status" value="1"/>
</dbReference>
<dbReference type="PROSITE" id="PS01095">
    <property type="entry name" value="GH18_1"/>
    <property type="match status" value="1"/>
</dbReference>
<dbReference type="GO" id="GO:0000272">
    <property type="term" value="P:polysaccharide catabolic process"/>
    <property type="evidence" value="ECO:0007669"/>
    <property type="project" value="UniProtKB-KW"/>
</dbReference>
<dbReference type="SUPFAM" id="SSF51445">
    <property type="entry name" value="(Trans)glycosidases"/>
    <property type="match status" value="1"/>
</dbReference>
<evidence type="ECO:0000256" key="9">
    <source>
        <dbReference type="ARBA" id="ARBA00023295"/>
    </source>
</evidence>
<dbReference type="Gene3D" id="3.20.20.80">
    <property type="entry name" value="Glycosidases"/>
    <property type="match status" value="1"/>
</dbReference>
<evidence type="ECO:0000313" key="13">
    <source>
        <dbReference type="EMBL" id="KAK4447324.1"/>
    </source>
</evidence>
<evidence type="ECO:0000256" key="5">
    <source>
        <dbReference type="ARBA" id="ARBA00022525"/>
    </source>
</evidence>
<dbReference type="InterPro" id="IPR050314">
    <property type="entry name" value="Glycosyl_Hydrlase_18"/>
</dbReference>
<feature type="domain" description="GH18" evidence="12">
    <location>
        <begin position="5"/>
        <end position="350"/>
    </location>
</feature>
<evidence type="ECO:0000256" key="7">
    <source>
        <dbReference type="ARBA" id="ARBA00023024"/>
    </source>
</evidence>
<evidence type="ECO:0000256" key="1">
    <source>
        <dbReference type="ARBA" id="ARBA00000822"/>
    </source>
</evidence>
<evidence type="ECO:0000256" key="4">
    <source>
        <dbReference type="ARBA" id="ARBA00012729"/>
    </source>
</evidence>
<evidence type="ECO:0000256" key="2">
    <source>
        <dbReference type="ARBA" id="ARBA00004613"/>
    </source>
</evidence>
<proteinExistence type="inferred from homology"/>
<dbReference type="GO" id="GO:0005576">
    <property type="term" value="C:extracellular region"/>
    <property type="evidence" value="ECO:0007669"/>
    <property type="project" value="UniProtKB-SubCell"/>
</dbReference>
<keyword evidence="6 11" id="KW-0378">Hydrolase</keyword>
<comment type="subcellular location">
    <subcellularLocation>
        <location evidence="2">Secreted</location>
    </subcellularLocation>
</comment>
<dbReference type="SMART" id="SM00636">
    <property type="entry name" value="Glyco_18"/>
    <property type="match status" value="1"/>
</dbReference>
<reference evidence="13" key="1">
    <citation type="journal article" date="2023" name="Mol. Phylogenet. Evol.">
        <title>Genome-scale phylogeny and comparative genomics of the fungal order Sordariales.</title>
        <authorList>
            <person name="Hensen N."/>
            <person name="Bonometti L."/>
            <person name="Westerberg I."/>
            <person name="Brannstrom I.O."/>
            <person name="Guillou S."/>
            <person name="Cros-Aarteil S."/>
            <person name="Calhoun S."/>
            <person name="Haridas S."/>
            <person name="Kuo A."/>
            <person name="Mondo S."/>
            <person name="Pangilinan J."/>
            <person name="Riley R."/>
            <person name="LaButti K."/>
            <person name="Andreopoulos B."/>
            <person name="Lipzen A."/>
            <person name="Chen C."/>
            <person name="Yan M."/>
            <person name="Daum C."/>
            <person name="Ng V."/>
            <person name="Clum A."/>
            <person name="Steindorff A."/>
            <person name="Ohm R.A."/>
            <person name="Martin F."/>
            <person name="Silar P."/>
            <person name="Natvig D.O."/>
            <person name="Lalanne C."/>
            <person name="Gautier V."/>
            <person name="Ament-Velasquez S.L."/>
            <person name="Kruys A."/>
            <person name="Hutchinson M.I."/>
            <person name="Powell A.J."/>
            <person name="Barry K."/>
            <person name="Miller A.N."/>
            <person name="Grigoriev I.V."/>
            <person name="Debuchy R."/>
            <person name="Gladieux P."/>
            <person name="Hiltunen Thoren M."/>
            <person name="Johannesson H."/>
        </authorList>
    </citation>
    <scope>NUCLEOTIDE SEQUENCE</scope>
    <source>
        <strain evidence="13">PSN243</strain>
    </source>
</reference>
<gene>
    <name evidence="13" type="ORF">QBC34DRAFT_440081</name>
</gene>
<organism evidence="13 14">
    <name type="scientific">Podospora aff. communis PSN243</name>
    <dbReference type="NCBI Taxonomy" id="3040156"/>
    <lineage>
        <taxon>Eukaryota</taxon>
        <taxon>Fungi</taxon>
        <taxon>Dikarya</taxon>
        <taxon>Ascomycota</taxon>
        <taxon>Pezizomycotina</taxon>
        <taxon>Sordariomycetes</taxon>
        <taxon>Sordariomycetidae</taxon>
        <taxon>Sordariales</taxon>
        <taxon>Podosporaceae</taxon>
        <taxon>Podospora</taxon>
    </lineage>
</organism>
<dbReference type="GO" id="GO:0006032">
    <property type="term" value="P:chitin catabolic process"/>
    <property type="evidence" value="ECO:0007669"/>
    <property type="project" value="UniProtKB-KW"/>
</dbReference>
<dbReference type="Pfam" id="PF00704">
    <property type="entry name" value="Glyco_hydro_18"/>
    <property type="match status" value="1"/>
</dbReference>
<dbReference type="Proteomes" id="UP001321760">
    <property type="component" value="Unassembled WGS sequence"/>
</dbReference>
<sequence length="351" mass="37940">MSTGRINAVYYPSWRAYRGITPATLPVECITHIVYAFIRMNEDGSLRHADERADTILPVDGETGALRALAKLKSQHPHLRTLVSIGGGSGSAEFPAVTSNPAAVSNFVQNIKAFITKYDFDGVDIDWEHPTTPSQATAYLSLLTSLRTALPAPHLITTALPPAPYILKHIPLPSLAPLVSHLHLMTYDFSGPWTKTAGHHAQLHPSPSIPGCKSIAAGISYLTERGFPASKIILGIPAYAQCFRGVASPGEEVDKSQKEAACCAVDYRDLSEDVVRNARVCRETGAASYVEFGGEKRGFMSFDVPETVRMKAGYVGEKGLGGLFYWTGAGDRRKGEGSLVEAGWEALALRR</sequence>
<dbReference type="InterPro" id="IPR001223">
    <property type="entry name" value="Glyco_hydro18_cat"/>
</dbReference>
<dbReference type="InterPro" id="IPR017853">
    <property type="entry name" value="GH"/>
</dbReference>
<dbReference type="EC" id="3.2.1.14" evidence="4"/>
<keyword evidence="7" id="KW-0146">Chitin degradation</keyword>
<reference evidence="13" key="2">
    <citation type="submission" date="2023-05" db="EMBL/GenBank/DDBJ databases">
        <authorList>
            <consortium name="Lawrence Berkeley National Laboratory"/>
            <person name="Steindorff A."/>
            <person name="Hensen N."/>
            <person name="Bonometti L."/>
            <person name="Westerberg I."/>
            <person name="Brannstrom I.O."/>
            <person name="Guillou S."/>
            <person name="Cros-Aarteil S."/>
            <person name="Calhoun S."/>
            <person name="Haridas S."/>
            <person name="Kuo A."/>
            <person name="Mondo S."/>
            <person name="Pangilinan J."/>
            <person name="Riley R."/>
            <person name="Labutti K."/>
            <person name="Andreopoulos B."/>
            <person name="Lipzen A."/>
            <person name="Chen C."/>
            <person name="Yanf M."/>
            <person name="Daum C."/>
            <person name="Ng V."/>
            <person name="Clum A."/>
            <person name="Ohm R."/>
            <person name="Martin F."/>
            <person name="Silar P."/>
            <person name="Natvig D."/>
            <person name="Lalanne C."/>
            <person name="Gautier V."/>
            <person name="Ament-Velasquez S.L."/>
            <person name="Kruys A."/>
            <person name="Hutchinson M.I."/>
            <person name="Powell A.J."/>
            <person name="Barry K."/>
            <person name="Miller A.N."/>
            <person name="Grigoriev I.V."/>
            <person name="Debuchy R."/>
            <person name="Gladieux P."/>
            <person name="Thoren M.H."/>
            <person name="Johannesson H."/>
        </authorList>
    </citation>
    <scope>NUCLEOTIDE SEQUENCE</scope>
    <source>
        <strain evidence="13">PSN243</strain>
    </source>
</reference>
<evidence type="ECO:0000256" key="10">
    <source>
        <dbReference type="ARBA" id="ARBA00023326"/>
    </source>
</evidence>
<dbReference type="PANTHER" id="PTHR11177">
    <property type="entry name" value="CHITINASE"/>
    <property type="match status" value="1"/>
</dbReference>
<comment type="catalytic activity">
    <reaction evidence="1">
        <text>Random endo-hydrolysis of N-acetyl-beta-D-glucosaminide (1-&gt;4)-beta-linkages in chitin and chitodextrins.</text>
        <dbReference type="EC" id="3.2.1.14"/>
    </reaction>
</comment>
<dbReference type="AlphaFoldDB" id="A0AAV9GH38"/>
<name>A0AAV9GH38_9PEZI</name>
<dbReference type="InterPro" id="IPR029070">
    <property type="entry name" value="Chitinase_insertion_sf"/>
</dbReference>
<dbReference type="GO" id="GO:0008843">
    <property type="term" value="F:endochitinase activity"/>
    <property type="evidence" value="ECO:0007669"/>
    <property type="project" value="UniProtKB-EC"/>
</dbReference>
<dbReference type="PROSITE" id="PS51910">
    <property type="entry name" value="GH18_2"/>
    <property type="match status" value="1"/>
</dbReference>
<keyword evidence="9 11" id="KW-0326">Glycosidase</keyword>
<dbReference type="InterPro" id="IPR011583">
    <property type="entry name" value="Chitinase_II/V-like_cat"/>
</dbReference>
<keyword evidence="10" id="KW-0624">Polysaccharide degradation</keyword>
<accession>A0AAV9GH38</accession>
<dbReference type="InterPro" id="IPR001579">
    <property type="entry name" value="Glyco_hydro_18_chit_AS"/>
</dbReference>
<keyword evidence="8" id="KW-0119">Carbohydrate metabolism</keyword>
<dbReference type="PANTHER" id="PTHR11177:SF228">
    <property type="entry name" value="CHITINASE"/>
    <property type="match status" value="1"/>
</dbReference>
<evidence type="ECO:0000313" key="14">
    <source>
        <dbReference type="Proteomes" id="UP001321760"/>
    </source>
</evidence>
<dbReference type="GO" id="GO:0008061">
    <property type="term" value="F:chitin binding"/>
    <property type="evidence" value="ECO:0007669"/>
    <property type="project" value="InterPro"/>
</dbReference>
<evidence type="ECO:0000256" key="11">
    <source>
        <dbReference type="RuleBase" id="RU000489"/>
    </source>
</evidence>
<evidence type="ECO:0000256" key="6">
    <source>
        <dbReference type="ARBA" id="ARBA00022801"/>
    </source>
</evidence>
<evidence type="ECO:0000256" key="3">
    <source>
        <dbReference type="ARBA" id="ARBA00008682"/>
    </source>
</evidence>
<keyword evidence="14" id="KW-1185">Reference proteome</keyword>
<evidence type="ECO:0000256" key="8">
    <source>
        <dbReference type="ARBA" id="ARBA00023277"/>
    </source>
</evidence>
<evidence type="ECO:0000259" key="12">
    <source>
        <dbReference type="PROSITE" id="PS51910"/>
    </source>
</evidence>
<dbReference type="EMBL" id="MU865950">
    <property type="protein sequence ID" value="KAK4447324.1"/>
    <property type="molecule type" value="Genomic_DNA"/>
</dbReference>
<comment type="similarity">
    <text evidence="3">Belongs to the glycosyl hydrolase 18 family. Chitinase class V subfamily.</text>
</comment>